<protein>
    <submittedName>
        <fullName evidence="1">Uncharacterized protein</fullName>
    </submittedName>
</protein>
<reference evidence="1 2" key="1">
    <citation type="submission" date="2009-05" db="EMBL/GenBank/DDBJ databases">
        <authorList>
            <person name="Setubal J.C."/>
            <person name="Boyle S."/>
            <person name="Crasta O.R."/>
            <person name="Gillespie J.J."/>
            <person name="Kenyon R.W."/>
            <person name="Lu J."/>
            <person name="Mane S."/>
            <person name="Nagrani S."/>
            <person name="Shallom J.M."/>
            <person name="Shallom S."/>
            <person name="Shukla M."/>
            <person name="Snyder E.E."/>
            <person name="Sobral B.W."/>
            <person name="Wattam A.R."/>
            <person name="Will R."/>
            <person name="Williams K."/>
            <person name="Yoo H."/>
            <person name="Munk C."/>
            <person name="Tapia R."/>
            <person name="Green L."/>
            <person name="Rogers Y."/>
            <person name="Detter J.C."/>
            <person name="Bruce D."/>
            <person name="Brettin T.S."/>
            <person name="Tsolis R."/>
        </authorList>
    </citation>
    <scope>NUCLEOTIDE SEQUENCE [LARGE SCALE GENOMIC DNA]</scope>
    <source>
        <strain evidence="1 2">LMG 3301</strain>
    </source>
</reference>
<dbReference type="AlphaFoldDB" id="C4WP29"/>
<name>C4WP29_9HYPH</name>
<accession>C4WP29</accession>
<dbReference type="Proteomes" id="UP000004386">
    <property type="component" value="Unassembled WGS sequence"/>
</dbReference>
<organism evidence="1 2">
    <name type="scientific">Brucella intermedia LMG 3301</name>
    <dbReference type="NCBI Taxonomy" id="641118"/>
    <lineage>
        <taxon>Bacteria</taxon>
        <taxon>Pseudomonadati</taxon>
        <taxon>Pseudomonadota</taxon>
        <taxon>Alphaproteobacteria</taxon>
        <taxon>Hyphomicrobiales</taxon>
        <taxon>Brucellaceae</taxon>
        <taxon>Brucella/Ochrobactrum group</taxon>
        <taxon>Brucella</taxon>
    </lineage>
</organism>
<evidence type="ECO:0000313" key="2">
    <source>
        <dbReference type="Proteomes" id="UP000004386"/>
    </source>
</evidence>
<gene>
    <name evidence="1" type="ORF">OINT_2001388</name>
</gene>
<dbReference type="HOGENOM" id="CLU_3170912_0_0_5"/>
<evidence type="ECO:0000313" key="1">
    <source>
        <dbReference type="EMBL" id="EEQ94170.1"/>
    </source>
</evidence>
<dbReference type="EMBL" id="ACQA01000002">
    <property type="protein sequence ID" value="EEQ94170.1"/>
    <property type="molecule type" value="Genomic_DNA"/>
</dbReference>
<comment type="caution">
    <text evidence="1">The sequence shown here is derived from an EMBL/GenBank/DDBJ whole genome shotgun (WGS) entry which is preliminary data.</text>
</comment>
<sequence length="47" mass="4961">MMSMRTVFMIVIGIVLLLVAGALWRGIGPGADNGQSPPHSLQTDPPD</sequence>
<proteinExistence type="predicted"/>